<dbReference type="InterPro" id="IPR044565">
    <property type="entry name" value="Sec22"/>
</dbReference>
<dbReference type="Gene3D" id="1.20.5.110">
    <property type="match status" value="1"/>
</dbReference>
<feature type="transmembrane region" description="Helical" evidence="14">
    <location>
        <begin position="208"/>
        <end position="226"/>
    </location>
</feature>
<keyword evidence="11 14" id="KW-0472">Membrane</keyword>
<accession>A0A7D9CW07</accession>
<evidence type="ECO:0000256" key="9">
    <source>
        <dbReference type="ARBA" id="ARBA00023034"/>
    </source>
</evidence>
<keyword evidence="7" id="KW-0653">Protein transport</keyword>
<dbReference type="GO" id="GO:0006888">
    <property type="term" value="P:endoplasmic reticulum to Golgi vesicle-mediated transport"/>
    <property type="evidence" value="ECO:0007669"/>
    <property type="project" value="InterPro"/>
</dbReference>
<keyword evidence="9" id="KW-0333">Golgi apparatus</keyword>
<proteinExistence type="inferred from homology"/>
<feature type="domain" description="Longin" evidence="15">
    <location>
        <begin position="5"/>
        <end position="131"/>
    </location>
</feature>
<feature type="domain" description="V-SNARE coiled-coil homology" evidence="16">
    <location>
        <begin position="146"/>
        <end position="206"/>
    </location>
</feature>
<evidence type="ECO:0000256" key="1">
    <source>
        <dbReference type="ARBA" id="ARBA00004163"/>
    </source>
</evidence>
<keyword evidence="10 13" id="KW-0175">Coiled coil</keyword>
<dbReference type="SUPFAM" id="SSF58038">
    <property type="entry name" value="SNARE fusion complex"/>
    <property type="match status" value="1"/>
</dbReference>
<evidence type="ECO:0000256" key="5">
    <source>
        <dbReference type="ARBA" id="ARBA00022692"/>
    </source>
</evidence>
<dbReference type="SMART" id="SM01270">
    <property type="entry name" value="Longin"/>
    <property type="match status" value="1"/>
</dbReference>
<evidence type="ECO:0000259" key="16">
    <source>
        <dbReference type="PROSITE" id="PS50892"/>
    </source>
</evidence>
<dbReference type="GO" id="GO:0015031">
    <property type="term" value="P:protein transport"/>
    <property type="evidence" value="ECO:0007669"/>
    <property type="project" value="UniProtKB-KW"/>
</dbReference>
<evidence type="ECO:0000256" key="3">
    <source>
        <dbReference type="ARBA" id="ARBA00008025"/>
    </source>
</evidence>
<protein>
    <recommendedName>
        <fullName evidence="12">Protein transport protein SEC22</fullName>
    </recommendedName>
</protein>
<evidence type="ECO:0000256" key="7">
    <source>
        <dbReference type="ARBA" id="ARBA00022927"/>
    </source>
</evidence>
<dbReference type="PROSITE" id="PS50859">
    <property type="entry name" value="LONGIN"/>
    <property type="match status" value="1"/>
</dbReference>
<dbReference type="InterPro" id="IPR010908">
    <property type="entry name" value="Longin_dom"/>
</dbReference>
<gene>
    <name evidence="17" type="primary">SEC22</name>
    <name evidence="17" type="ORF">DEBR0S1_33584G</name>
</gene>
<dbReference type="InterPro" id="IPR042855">
    <property type="entry name" value="V_SNARE_CC"/>
</dbReference>
<dbReference type="GO" id="GO:0005789">
    <property type="term" value="C:endoplasmic reticulum membrane"/>
    <property type="evidence" value="ECO:0007669"/>
    <property type="project" value="UniProtKB-SubCell"/>
</dbReference>
<dbReference type="GO" id="GO:0000139">
    <property type="term" value="C:Golgi membrane"/>
    <property type="evidence" value="ECO:0007669"/>
    <property type="project" value="UniProtKB-SubCell"/>
</dbReference>
<name>A0A7D9CW07_DEKBR</name>
<dbReference type="CDD" id="cd14824">
    <property type="entry name" value="Longin"/>
    <property type="match status" value="1"/>
</dbReference>
<keyword evidence="5 14" id="KW-0812">Transmembrane</keyword>
<evidence type="ECO:0000256" key="6">
    <source>
        <dbReference type="ARBA" id="ARBA00022824"/>
    </source>
</evidence>
<comment type="similarity">
    <text evidence="3">Belongs to the synaptobrevin family.</text>
</comment>
<dbReference type="PROSITE" id="PS50892">
    <property type="entry name" value="V_SNARE"/>
    <property type="match status" value="1"/>
</dbReference>
<keyword evidence="18" id="KW-1185">Reference proteome</keyword>
<reference evidence="17 18" key="1">
    <citation type="submission" date="2019-07" db="EMBL/GenBank/DDBJ databases">
        <authorList>
            <person name="Friedrich A."/>
            <person name="Schacherer J."/>
        </authorList>
    </citation>
    <scope>NUCLEOTIDE SEQUENCE [LARGE SCALE GENOMIC DNA]</scope>
</reference>
<evidence type="ECO:0000259" key="15">
    <source>
        <dbReference type="PROSITE" id="PS50859"/>
    </source>
</evidence>
<dbReference type="InterPro" id="IPR011012">
    <property type="entry name" value="Longin-like_dom_sf"/>
</dbReference>
<keyword evidence="4" id="KW-0813">Transport</keyword>
<dbReference type="SUPFAM" id="SSF64356">
    <property type="entry name" value="SNARE-like"/>
    <property type="match status" value="1"/>
</dbReference>
<dbReference type="EMBL" id="CABFWN010000001">
    <property type="protein sequence ID" value="VUG17117.1"/>
    <property type="molecule type" value="Genomic_DNA"/>
</dbReference>
<dbReference type="Pfam" id="PF00957">
    <property type="entry name" value="Synaptobrevin"/>
    <property type="match status" value="1"/>
</dbReference>
<keyword evidence="8 14" id="KW-1133">Transmembrane helix</keyword>
<dbReference type="GO" id="GO:0005484">
    <property type="term" value="F:SNAP receptor activity"/>
    <property type="evidence" value="ECO:0007669"/>
    <property type="project" value="InterPro"/>
</dbReference>
<keyword evidence="6" id="KW-0256">Endoplasmic reticulum</keyword>
<evidence type="ECO:0000256" key="8">
    <source>
        <dbReference type="ARBA" id="ARBA00022989"/>
    </source>
</evidence>
<evidence type="ECO:0000256" key="14">
    <source>
        <dbReference type="SAM" id="Phobius"/>
    </source>
</evidence>
<evidence type="ECO:0000256" key="13">
    <source>
        <dbReference type="PROSITE-ProRule" id="PRU00290"/>
    </source>
</evidence>
<evidence type="ECO:0000256" key="10">
    <source>
        <dbReference type="ARBA" id="ARBA00023054"/>
    </source>
</evidence>
<dbReference type="AlphaFoldDB" id="A0A7D9CW07"/>
<organism evidence="17 18">
    <name type="scientific">Dekkera bruxellensis</name>
    <name type="common">Brettanomyces custersii</name>
    <dbReference type="NCBI Taxonomy" id="5007"/>
    <lineage>
        <taxon>Eukaryota</taxon>
        <taxon>Fungi</taxon>
        <taxon>Dikarya</taxon>
        <taxon>Ascomycota</taxon>
        <taxon>Saccharomycotina</taxon>
        <taxon>Pichiomycetes</taxon>
        <taxon>Pichiales</taxon>
        <taxon>Pichiaceae</taxon>
        <taxon>Brettanomyces</taxon>
    </lineage>
</organism>
<dbReference type="GO" id="GO:0006890">
    <property type="term" value="P:retrograde vesicle-mediated transport, Golgi to endoplasmic reticulum"/>
    <property type="evidence" value="ECO:0007669"/>
    <property type="project" value="InterPro"/>
</dbReference>
<dbReference type="Gene3D" id="3.30.450.50">
    <property type="entry name" value="Longin domain"/>
    <property type="match status" value="1"/>
</dbReference>
<dbReference type="Proteomes" id="UP000478008">
    <property type="component" value="Unassembled WGS sequence"/>
</dbReference>
<comment type="subcellular location">
    <subcellularLocation>
        <location evidence="1">Endoplasmic reticulum membrane</location>
        <topology evidence="1">Single-pass type IV membrane protein</topology>
    </subcellularLocation>
    <subcellularLocation>
        <location evidence="2">Golgi apparatus membrane</location>
        <topology evidence="2">Single-pass type IV membrane protein</topology>
    </subcellularLocation>
</comment>
<evidence type="ECO:0000256" key="12">
    <source>
        <dbReference type="ARBA" id="ARBA00024249"/>
    </source>
</evidence>
<evidence type="ECO:0000313" key="18">
    <source>
        <dbReference type="Proteomes" id="UP000478008"/>
    </source>
</evidence>
<sequence>MESTLIYRLSDGLPLSGSSDDSNTSEMITLKRQCKQIVNTLSIERGQAEAEDNGNVEDVASSIENKGSGHTIHYLIASGVLYICITPEKFPKKLAYSYLSEISTEFGHVYGADLTRAGLKPYQFMQFDSFLSKTKKIYSDSRVQSNLDKMNSDLSDVKLIMNKNIESMLYRGDSLDKLQDLSQNLKLQSKKYRKYAQRINFKLLIKQYMPVVIVALLVLLILYRFLF</sequence>
<evidence type="ECO:0000256" key="11">
    <source>
        <dbReference type="ARBA" id="ARBA00023136"/>
    </source>
</evidence>
<dbReference type="Pfam" id="PF13774">
    <property type="entry name" value="Longin"/>
    <property type="match status" value="1"/>
</dbReference>
<dbReference type="PANTHER" id="PTHR45837">
    <property type="entry name" value="VESICLE-TRAFFICKING PROTEIN SEC22B"/>
    <property type="match status" value="1"/>
</dbReference>
<evidence type="ECO:0000313" key="17">
    <source>
        <dbReference type="EMBL" id="VUG17117.1"/>
    </source>
</evidence>
<evidence type="ECO:0000256" key="2">
    <source>
        <dbReference type="ARBA" id="ARBA00004409"/>
    </source>
</evidence>
<evidence type="ECO:0000256" key="4">
    <source>
        <dbReference type="ARBA" id="ARBA00022448"/>
    </source>
</evidence>